<protein>
    <submittedName>
        <fullName evidence="3">DUF4468 domain-containing protein</fullName>
    </submittedName>
</protein>
<evidence type="ECO:0000313" key="3">
    <source>
        <dbReference type="EMBL" id="NNH88181.1"/>
    </source>
</evidence>
<dbReference type="InterPro" id="IPR027823">
    <property type="entry name" value="DUF4468"/>
</dbReference>
<comment type="caution">
    <text evidence="3">The sequence shown here is derived from an EMBL/GenBank/DDBJ whole genome shotgun (WGS) entry which is preliminary data.</text>
</comment>
<gene>
    <name evidence="3" type="ORF">HLH13_10805</name>
</gene>
<dbReference type="Proteomes" id="UP000546536">
    <property type="component" value="Unassembled WGS sequence"/>
</dbReference>
<dbReference type="EMBL" id="JABERG010000016">
    <property type="protein sequence ID" value="NNH88181.1"/>
    <property type="molecule type" value="Genomic_DNA"/>
</dbReference>
<keyword evidence="4" id="KW-1185">Reference proteome</keyword>
<evidence type="ECO:0000259" key="2">
    <source>
        <dbReference type="Pfam" id="PF14730"/>
    </source>
</evidence>
<evidence type="ECO:0000256" key="1">
    <source>
        <dbReference type="SAM" id="SignalP"/>
    </source>
</evidence>
<name>A0ABX1V3G3_9GAMM</name>
<dbReference type="PROSITE" id="PS51257">
    <property type="entry name" value="PROKAR_LIPOPROTEIN"/>
    <property type="match status" value="1"/>
</dbReference>
<feature type="signal peptide" evidence="1">
    <location>
        <begin position="1"/>
        <end position="21"/>
    </location>
</feature>
<accession>A0ABX1V3G3</accession>
<reference evidence="3 4" key="1">
    <citation type="submission" date="2020-04" db="EMBL/GenBank/DDBJ databases">
        <title>Acinetobacter Taxon 24.</title>
        <authorList>
            <person name="Nemec A."/>
            <person name="Radolfova-Krizova L."/>
            <person name="Higgins P.G."/>
            <person name="Spanelova P."/>
        </authorList>
    </citation>
    <scope>NUCLEOTIDE SEQUENCE [LARGE SCALE GENOMIC DNA]</scope>
    <source>
        <strain evidence="3 4">ANC 4279</strain>
    </source>
</reference>
<keyword evidence="1" id="KW-0732">Signal</keyword>
<feature type="chain" id="PRO_5047308357" evidence="1">
    <location>
        <begin position="22"/>
        <end position="173"/>
    </location>
</feature>
<dbReference type="Pfam" id="PF14730">
    <property type="entry name" value="DUF4468"/>
    <property type="match status" value="1"/>
</dbReference>
<evidence type="ECO:0000313" key="4">
    <source>
        <dbReference type="Proteomes" id="UP000546536"/>
    </source>
</evidence>
<feature type="domain" description="DUF4468" evidence="2">
    <location>
        <begin position="34"/>
        <end position="119"/>
    </location>
</feature>
<dbReference type="RefSeq" id="WP_171544686.1">
    <property type="nucleotide sequence ID" value="NZ_JABERG010000016.1"/>
</dbReference>
<organism evidence="3 4">
    <name type="scientific">Acinetobacter terrae</name>
    <dbReference type="NCBI Taxonomy" id="2731247"/>
    <lineage>
        <taxon>Bacteria</taxon>
        <taxon>Pseudomonadati</taxon>
        <taxon>Pseudomonadota</taxon>
        <taxon>Gammaproteobacteria</taxon>
        <taxon>Moraxellales</taxon>
        <taxon>Moraxellaceae</taxon>
        <taxon>Acinetobacter</taxon>
        <taxon>Acinetobacter Taxon 24</taxon>
    </lineage>
</organism>
<proteinExistence type="predicted"/>
<dbReference type="Gene3D" id="3.30.530.80">
    <property type="match status" value="1"/>
</dbReference>
<sequence>MKKILLAGVISFAMVGCVAPAAYQKVESLNEVSQVVEVNGHTQKQIFDASKIWMAKNFKSANDVIQYSDLSTGTIVGKGSMQYPCSGAMDCMANAKDFVTFTIKIDTKDNRARVSFNDLIWKKLPSASGGIVTPGGEYPLNMAQPRKVVETKLNSLIEQYKVDIVNQKSDSNW</sequence>